<keyword evidence="8" id="KW-1185">Reference proteome</keyword>
<proteinExistence type="predicted"/>
<dbReference type="PANTHER" id="PTHR34978">
    <property type="entry name" value="POSSIBLE SENSOR-TRANSDUCER PROTEIN BLAR"/>
    <property type="match status" value="1"/>
</dbReference>
<dbReference type="InterPro" id="IPR052173">
    <property type="entry name" value="Beta-lactam_resp_regulator"/>
</dbReference>
<feature type="transmembrane region" description="Helical" evidence="5">
    <location>
        <begin position="89"/>
        <end position="109"/>
    </location>
</feature>
<dbReference type="Proteomes" id="UP000241736">
    <property type="component" value="Unassembled WGS sequence"/>
</dbReference>
<dbReference type="Gene3D" id="3.30.1150.10">
    <property type="match status" value="1"/>
</dbReference>
<dbReference type="EMBL" id="PVLF01000001">
    <property type="protein sequence ID" value="PRH83611.1"/>
    <property type="molecule type" value="Genomic_DNA"/>
</dbReference>
<accession>A0A2P6MCD0</accession>
<dbReference type="RefSeq" id="WP_106988999.1">
    <property type="nucleotide sequence ID" value="NZ_JAVEVW010000005.1"/>
</dbReference>
<feature type="transmembrane region" description="Helical" evidence="5">
    <location>
        <begin position="6"/>
        <end position="26"/>
    </location>
</feature>
<dbReference type="PANTHER" id="PTHR34978:SF3">
    <property type="entry name" value="SLR0241 PROTEIN"/>
    <property type="match status" value="1"/>
</dbReference>
<feature type="transmembrane region" description="Helical" evidence="5">
    <location>
        <begin position="269"/>
        <end position="288"/>
    </location>
</feature>
<dbReference type="OrthoDB" id="1628901at2"/>
<evidence type="ECO:0000256" key="5">
    <source>
        <dbReference type="SAM" id="Phobius"/>
    </source>
</evidence>
<evidence type="ECO:0000256" key="2">
    <source>
        <dbReference type="ARBA" id="ARBA00022692"/>
    </source>
</evidence>
<dbReference type="SUPFAM" id="SSF74653">
    <property type="entry name" value="TolA/TonB C-terminal domain"/>
    <property type="match status" value="1"/>
</dbReference>
<dbReference type="NCBIfam" id="TIGR01352">
    <property type="entry name" value="tonB_Cterm"/>
    <property type="match status" value="1"/>
</dbReference>
<evidence type="ECO:0000256" key="1">
    <source>
        <dbReference type="ARBA" id="ARBA00004167"/>
    </source>
</evidence>
<keyword evidence="3 5" id="KW-1133">Transmembrane helix</keyword>
<protein>
    <submittedName>
        <fullName evidence="7">Energy transducer TonB</fullName>
    </submittedName>
</protein>
<comment type="subcellular location">
    <subcellularLocation>
        <location evidence="1">Membrane</location>
        <topology evidence="1">Single-pass membrane protein</topology>
    </subcellularLocation>
</comment>
<evidence type="ECO:0000256" key="4">
    <source>
        <dbReference type="ARBA" id="ARBA00023136"/>
    </source>
</evidence>
<organism evidence="7 8">
    <name type="scientific">Arenimonas caeni</name>
    <dbReference type="NCBI Taxonomy" id="2058085"/>
    <lineage>
        <taxon>Bacteria</taxon>
        <taxon>Pseudomonadati</taxon>
        <taxon>Pseudomonadota</taxon>
        <taxon>Gammaproteobacteria</taxon>
        <taxon>Lysobacterales</taxon>
        <taxon>Lysobacteraceae</taxon>
        <taxon>Arenimonas</taxon>
    </lineage>
</organism>
<comment type="caution">
    <text evidence="7">The sequence shown here is derived from an EMBL/GenBank/DDBJ whole genome shotgun (WGS) entry which is preliminary data.</text>
</comment>
<dbReference type="InterPro" id="IPR008756">
    <property type="entry name" value="Peptidase_M56"/>
</dbReference>
<evidence type="ECO:0000313" key="8">
    <source>
        <dbReference type="Proteomes" id="UP000241736"/>
    </source>
</evidence>
<evidence type="ECO:0000313" key="7">
    <source>
        <dbReference type="EMBL" id="PRH83611.1"/>
    </source>
</evidence>
<dbReference type="InterPro" id="IPR006260">
    <property type="entry name" value="TonB/TolA_C"/>
</dbReference>
<dbReference type="AlphaFoldDB" id="A0A2P6MCD0"/>
<sequence>MASELPGMLLEATLATSAALVLVLAARQPLRRLAGAGVAYATWALVPLAGLAALLPAAPGLPGPIAPMVQPLHGAAREAGVAMQASGTMHWLLLAWLAGALALAMVFAARQWRFGRQLRERELRGDDGGAPLGPAVVGLWRPRIVLPSDFGRRYTPEEQQLVLEHERQHLRRGDLWAQALCAGLRCLFWFNPLMHLAASRFRFDQELACDADVLARHPRARRRYGEVMLKTQLADFGLPLGCHWQSCHPLKERIAMLTRPLPSARRTRVAGALLAASMAALTFAAWAAEPAAAKSEPLQSVTSHDVLDAPKYPAEALEQGIEGTVWLEVLVGADGVPKEVKVKKSSPGGVFDQAAVDAAWQWRFNAGRRGNDGEKVEGWVVVPVQFAKNEPAPADTPRA</sequence>
<evidence type="ECO:0000256" key="3">
    <source>
        <dbReference type="ARBA" id="ARBA00022989"/>
    </source>
</evidence>
<dbReference type="InterPro" id="IPR037682">
    <property type="entry name" value="TonB_C"/>
</dbReference>
<feature type="domain" description="TonB C-terminal" evidence="6">
    <location>
        <begin position="297"/>
        <end position="395"/>
    </location>
</feature>
<keyword evidence="4 5" id="KW-0472">Membrane</keyword>
<dbReference type="Pfam" id="PF03544">
    <property type="entry name" value="TonB_C"/>
    <property type="match status" value="1"/>
</dbReference>
<reference evidence="7 8" key="1">
    <citation type="submission" date="2018-03" db="EMBL/GenBank/DDBJ databases">
        <title>Arenimonas caeni sp. nov., isolated from activated sludge.</title>
        <authorList>
            <person name="Liu H."/>
        </authorList>
    </citation>
    <scope>NUCLEOTIDE SEQUENCE [LARGE SCALE GENOMIC DNA]</scope>
    <source>
        <strain evidence="8">z29</strain>
    </source>
</reference>
<feature type="transmembrane region" description="Helical" evidence="5">
    <location>
        <begin position="38"/>
        <end position="58"/>
    </location>
</feature>
<evidence type="ECO:0000259" key="6">
    <source>
        <dbReference type="PROSITE" id="PS52015"/>
    </source>
</evidence>
<name>A0A2P6MCD0_9GAMM</name>
<dbReference type="PROSITE" id="PS52015">
    <property type="entry name" value="TONB_CTD"/>
    <property type="match status" value="1"/>
</dbReference>
<dbReference type="Pfam" id="PF05569">
    <property type="entry name" value="Peptidase_M56"/>
    <property type="match status" value="2"/>
</dbReference>
<gene>
    <name evidence="7" type="ORF">C6N40_00230</name>
</gene>
<dbReference type="GO" id="GO:0055085">
    <property type="term" value="P:transmembrane transport"/>
    <property type="evidence" value="ECO:0007669"/>
    <property type="project" value="InterPro"/>
</dbReference>
<keyword evidence="2 5" id="KW-0812">Transmembrane</keyword>
<dbReference type="GO" id="GO:0016020">
    <property type="term" value="C:membrane"/>
    <property type="evidence" value="ECO:0007669"/>
    <property type="project" value="UniProtKB-SubCell"/>
</dbReference>
<dbReference type="CDD" id="cd07341">
    <property type="entry name" value="M56_BlaR1_MecR1_like"/>
    <property type="match status" value="1"/>
</dbReference>